<evidence type="ECO:0000256" key="1">
    <source>
        <dbReference type="SAM" id="Phobius"/>
    </source>
</evidence>
<reference evidence="2" key="1">
    <citation type="journal article" date="2020" name="Stud. Mycol.">
        <title>101 Dothideomycetes genomes: a test case for predicting lifestyles and emergence of pathogens.</title>
        <authorList>
            <person name="Haridas S."/>
            <person name="Albert R."/>
            <person name="Binder M."/>
            <person name="Bloem J."/>
            <person name="Labutti K."/>
            <person name="Salamov A."/>
            <person name="Andreopoulos B."/>
            <person name="Baker S."/>
            <person name="Barry K."/>
            <person name="Bills G."/>
            <person name="Bluhm B."/>
            <person name="Cannon C."/>
            <person name="Castanera R."/>
            <person name="Culley D."/>
            <person name="Daum C."/>
            <person name="Ezra D."/>
            <person name="Gonzalez J."/>
            <person name="Henrissat B."/>
            <person name="Kuo A."/>
            <person name="Liang C."/>
            <person name="Lipzen A."/>
            <person name="Lutzoni F."/>
            <person name="Magnuson J."/>
            <person name="Mondo S."/>
            <person name="Nolan M."/>
            <person name="Ohm R."/>
            <person name="Pangilinan J."/>
            <person name="Park H.-J."/>
            <person name="Ramirez L."/>
            <person name="Alfaro M."/>
            <person name="Sun H."/>
            <person name="Tritt A."/>
            <person name="Yoshinaga Y."/>
            <person name="Zwiers L.-H."/>
            <person name="Turgeon B."/>
            <person name="Goodwin S."/>
            <person name="Spatafora J."/>
            <person name="Crous P."/>
            <person name="Grigoriev I."/>
        </authorList>
    </citation>
    <scope>NUCLEOTIDE SEQUENCE</scope>
    <source>
        <strain evidence="2">HMLAC05119</strain>
    </source>
</reference>
<keyword evidence="3" id="KW-1185">Reference proteome</keyword>
<keyword evidence="1" id="KW-1133">Transmembrane helix</keyword>
<evidence type="ECO:0000313" key="3">
    <source>
        <dbReference type="Proteomes" id="UP000800096"/>
    </source>
</evidence>
<organism evidence="2 3">
    <name type="scientific">Ampelomyces quisqualis</name>
    <name type="common">Powdery mildew agent</name>
    <dbReference type="NCBI Taxonomy" id="50730"/>
    <lineage>
        <taxon>Eukaryota</taxon>
        <taxon>Fungi</taxon>
        <taxon>Dikarya</taxon>
        <taxon>Ascomycota</taxon>
        <taxon>Pezizomycotina</taxon>
        <taxon>Dothideomycetes</taxon>
        <taxon>Pleosporomycetidae</taxon>
        <taxon>Pleosporales</taxon>
        <taxon>Pleosporineae</taxon>
        <taxon>Phaeosphaeriaceae</taxon>
        <taxon>Ampelomyces</taxon>
    </lineage>
</organism>
<proteinExistence type="predicted"/>
<gene>
    <name evidence="2" type="ORF">BDU57DRAFT_517409</name>
</gene>
<dbReference type="AlphaFoldDB" id="A0A6A5QNK9"/>
<protein>
    <submittedName>
        <fullName evidence="2">Uncharacterized protein</fullName>
    </submittedName>
</protein>
<evidence type="ECO:0000313" key="2">
    <source>
        <dbReference type="EMBL" id="KAF1916979.1"/>
    </source>
</evidence>
<dbReference type="EMBL" id="ML979135">
    <property type="protein sequence ID" value="KAF1916979.1"/>
    <property type="molecule type" value="Genomic_DNA"/>
</dbReference>
<name>A0A6A5QNK9_AMPQU</name>
<keyword evidence="1" id="KW-0472">Membrane</keyword>
<keyword evidence="1" id="KW-0812">Transmembrane</keyword>
<sequence>MHDETDRPSCKVWGPCYRDRYNCSIIPYMSCRILALYATPMLCITILLSTNDKIYM</sequence>
<feature type="transmembrane region" description="Helical" evidence="1">
    <location>
        <begin position="25"/>
        <end position="48"/>
    </location>
</feature>
<accession>A0A6A5QNK9</accession>
<dbReference type="Proteomes" id="UP000800096">
    <property type="component" value="Unassembled WGS sequence"/>
</dbReference>